<evidence type="ECO:0000259" key="2">
    <source>
        <dbReference type="Pfam" id="PF06742"/>
    </source>
</evidence>
<keyword evidence="1" id="KW-0732">Signal</keyword>
<dbReference type="InterPro" id="IPR010621">
    <property type="entry name" value="DUF1214"/>
</dbReference>
<organism evidence="4 5">
    <name type="scientific">Rhodovulum strictum</name>
    <dbReference type="NCBI Taxonomy" id="58314"/>
    <lineage>
        <taxon>Bacteria</taxon>
        <taxon>Pseudomonadati</taxon>
        <taxon>Pseudomonadota</taxon>
        <taxon>Alphaproteobacteria</taxon>
        <taxon>Rhodobacterales</taxon>
        <taxon>Paracoccaceae</taxon>
        <taxon>Rhodovulum</taxon>
    </lineage>
</organism>
<dbReference type="PANTHER" id="PTHR36509">
    <property type="entry name" value="BLL3101 PROTEIN"/>
    <property type="match status" value="1"/>
</dbReference>
<feature type="domain" description="DUF1254" evidence="3">
    <location>
        <begin position="74"/>
        <end position="203"/>
    </location>
</feature>
<comment type="caution">
    <text evidence="4">The sequence shown here is derived from an EMBL/GenBank/DDBJ whole genome shotgun (WGS) entry which is preliminary data.</text>
</comment>
<evidence type="ECO:0000259" key="3">
    <source>
        <dbReference type="Pfam" id="PF06863"/>
    </source>
</evidence>
<gene>
    <name evidence="4" type="ORF">GH815_18175</name>
</gene>
<dbReference type="OrthoDB" id="9777345at2"/>
<dbReference type="InterPro" id="IPR010679">
    <property type="entry name" value="DUF1254"/>
</dbReference>
<dbReference type="Gene3D" id="2.60.40.1610">
    <property type="entry name" value="Domain of unknown function DUF1254"/>
    <property type="match status" value="1"/>
</dbReference>
<dbReference type="Gene3D" id="2.60.120.600">
    <property type="entry name" value="Domain of unknown function DUF1214, C-terminal domain"/>
    <property type="match status" value="1"/>
</dbReference>
<keyword evidence="5" id="KW-1185">Reference proteome</keyword>
<sequence length="466" mass="51784">MSRLLDLMKAALPALLLAFAAPPSAQATEPAQDEDLAYAIGVQTYISHFPLMDLYRTLWETSFDPGRGHDRTLNEFFVFDRLVDSSDDFIVSPNNDTIYLRAFVDLRAEPVILVIPPMGERKYWVPISDMWHDHDANLSFDTVGSQGGAFALVAPGWQGVLPEGVRRVEMSTPLGWLLPRILVADDADLPAAVELQKGFRLVPLSQWGAAEVARPAPDPEDFPRITRDDLTDARAYFTTLNEVLRLSPRLGNPMGAAMASWLHEINMDPATGFDWDALSPATQAGLERAAADAHRIITARTQRSVPIVNNWQVARFDRRISGEPLFAAAASMIGILWNPAEINTYDLAFQDGDGAQLDGRNAYMLRLDPPPPVDGFWSVTMYSAETRIFVPNAIDRYSIGDRTSDLVYGEDGSIEIFMQAEEPTDPLERANWLPAPEGPFYLLMRHYSPQASILTGDWLPPAIMAR</sequence>
<dbReference type="PANTHER" id="PTHR36509:SF2">
    <property type="entry name" value="BLL3101 PROTEIN"/>
    <property type="match status" value="1"/>
</dbReference>
<feature type="chain" id="PRO_5032747981" evidence="1">
    <location>
        <begin position="28"/>
        <end position="466"/>
    </location>
</feature>
<feature type="signal peptide" evidence="1">
    <location>
        <begin position="1"/>
        <end position="27"/>
    </location>
</feature>
<evidence type="ECO:0000256" key="1">
    <source>
        <dbReference type="SAM" id="SignalP"/>
    </source>
</evidence>
<feature type="domain" description="DUF1214" evidence="2">
    <location>
        <begin position="345"/>
        <end position="450"/>
    </location>
</feature>
<dbReference type="Pfam" id="PF06863">
    <property type="entry name" value="DUF1254"/>
    <property type="match status" value="1"/>
</dbReference>
<proteinExistence type="predicted"/>
<dbReference type="InterPro" id="IPR037050">
    <property type="entry name" value="DUF1254_sf"/>
</dbReference>
<protein>
    <submittedName>
        <fullName evidence="4">DUF1254 domain-containing protein</fullName>
    </submittedName>
</protein>
<name>A0A844B935_9RHOB</name>
<dbReference type="Proteomes" id="UP000466730">
    <property type="component" value="Unassembled WGS sequence"/>
</dbReference>
<dbReference type="InterPro" id="IPR037049">
    <property type="entry name" value="DUF1214_C_sf"/>
</dbReference>
<reference evidence="4 5" key="1">
    <citation type="submission" date="2019-11" db="EMBL/GenBank/DDBJ databases">
        <title>Draft Whole-Genome sequence of the marine photosynthetic bacterium Rhodovulum strictum DSM 11289.</title>
        <authorList>
            <person name="Kyndt J.A."/>
            <person name="Meyer T.E."/>
        </authorList>
    </citation>
    <scope>NUCLEOTIDE SEQUENCE [LARGE SCALE GENOMIC DNA]</scope>
    <source>
        <strain evidence="4 5">DSM 11289</strain>
    </source>
</reference>
<dbReference type="AlphaFoldDB" id="A0A844B935"/>
<dbReference type="EMBL" id="WJPO01000050">
    <property type="protein sequence ID" value="MRH22896.1"/>
    <property type="molecule type" value="Genomic_DNA"/>
</dbReference>
<accession>A0A844B935</accession>
<dbReference type="Pfam" id="PF06742">
    <property type="entry name" value="DUF1214"/>
    <property type="match status" value="1"/>
</dbReference>
<evidence type="ECO:0000313" key="5">
    <source>
        <dbReference type="Proteomes" id="UP000466730"/>
    </source>
</evidence>
<evidence type="ECO:0000313" key="4">
    <source>
        <dbReference type="EMBL" id="MRH22896.1"/>
    </source>
</evidence>
<dbReference type="RefSeq" id="WP_153750149.1">
    <property type="nucleotide sequence ID" value="NZ_BAAADI010000052.1"/>
</dbReference>
<dbReference type="SUPFAM" id="SSF160935">
    <property type="entry name" value="VPA0735-like"/>
    <property type="match status" value="1"/>
</dbReference>